<comment type="caution">
    <text evidence="4">The sequence shown here is derived from an EMBL/GenBank/DDBJ whole genome shotgun (WGS) entry which is preliminary data.</text>
</comment>
<feature type="short sequence motif" description="GXGXXG" evidence="2">
    <location>
        <begin position="10"/>
        <end position="15"/>
    </location>
</feature>
<dbReference type="RefSeq" id="WP_008290495.1">
    <property type="nucleotide sequence ID" value="NZ_JRQD01000001.1"/>
</dbReference>
<dbReference type="Proteomes" id="UP000029999">
    <property type="component" value="Unassembled WGS sequence"/>
</dbReference>
<keyword evidence="2" id="KW-0378">Hydrolase</keyword>
<dbReference type="PROSITE" id="PS51635">
    <property type="entry name" value="PNPLA"/>
    <property type="match status" value="1"/>
</dbReference>
<sequence>MSGKVLALSGGGFRGLYTVRVLRQLEERIGKPLSEHFDLITGTSIGGIIALGIAAGIPLKTLEDTFIEKGKSIFPHPVKHPLTRELPWPFRGVISFYLTVRAIFKPIHKVDGLKSALIDLFGDLQMKDLDKAYVAVTSANLSTGSPKMFKTPHHQKIYLDKKLKVIDVALATSAAPAYFPIHEISEINTFFADGALMGNAPGLFGWLEAKTRLNAPDDKIFVLSVGTLAGKPSISGSTKPSKGAYFWLGPKKLRLMTFLMSQQEQLTNYMLSLLLKDQYHLIDGSVSDDAIRDIDLDDASDAARKTLLSHAEKHFADFTGTPFCQTHFPRKDAI</sequence>
<name>A0A0A0BI85_9GAMM</name>
<dbReference type="InterPro" id="IPR016035">
    <property type="entry name" value="Acyl_Trfase/lysoPLipase"/>
</dbReference>
<feature type="short sequence motif" description="GXSXG" evidence="2">
    <location>
        <begin position="42"/>
        <end position="46"/>
    </location>
</feature>
<dbReference type="STRING" id="392484.LP43_0082"/>
<dbReference type="PANTHER" id="PTHR24138">
    <property type="entry name" value="INTRACELLLAR PHOSPHOLIPASE A FAMILY"/>
    <property type="match status" value="1"/>
</dbReference>
<protein>
    <submittedName>
        <fullName evidence="4">Patatin</fullName>
    </submittedName>
</protein>
<dbReference type="GO" id="GO:0016042">
    <property type="term" value="P:lipid catabolic process"/>
    <property type="evidence" value="ECO:0007669"/>
    <property type="project" value="UniProtKB-UniRule"/>
</dbReference>
<organism evidence="4 5">
    <name type="scientific">Methylophaga thiooxydans</name>
    <dbReference type="NCBI Taxonomy" id="392484"/>
    <lineage>
        <taxon>Bacteria</taxon>
        <taxon>Pseudomonadati</taxon>
        <taxon>Pseudomonadota</taxon>
        <taxon>Gammaproteobacteria</taxon>
        <taxon>Thiotrichales</taxon>
        <taxon>Piscirickettsiaceae</taxon>
        <taxon>Methylophaga</taxon>
    </lineage>
</organism>
<evidence type="ECO:0000256" key="2">
    <source>
        <dbReference type="PROSITE-ProRule" id="PRU01161"/>
    </source>
</evidence>
<feature type="domain" description="PNPLA" evidence="3">
    <location>
        <begin position="6"/>
        <end position="206"/>
    </location>
</feature>
<feature type="active site" description="Proton acceptor" evidence="2">
    <location>
        <position position="193"/>
    </location>
</feature>
<evidence type="ECO:0000256" key="1">
    <source>
        <dbReference type="ARBA" id="ARBA00023098"/>
    </source>
</evidence>
<evidence type="ECO:0000313" key="4">
    <source>
        <dbReference type="EMBL" id="KGM07666.1"/>
    </source>
</evidence>
<dbReference type="CDD" id="cd07199">
    <property type="entry name" value="Pat17_PNPLA8_PNPLA9_like"/>
    <property type="match status" value="1"/>
</dbReference>
<dbReference type="PANTHER" id="PTHR24138:SF10">
    <property type="entry name" value="PHOSPHOLIPASE A2"/>
    <property type="match status" value="1"/>
</dbReference>
<dbReference type="Pfam" id="PF01734">
    <property type="entry name" value="Patatin"/>
    <property type="match status" value="1"/>
</dbReference>
<dbReference type="InterPro" id="IPR047156">
    <property type="entry name" value="Teg/CotR/CapV-like"/>
</dbReference>
<gene>
    <name evidence="4" type="ORF">LP43_0082</name>
</gene>
<feature type="active site" description="Nucleophile" evidence="2">
    <location>
        <position position="44"/>
    </location>
</feature>
<keyword evidence="2" id="KW-0442">Lipid degradation</keyword>
<proteinExistence type="predicted"/>
<dbReference type="NCBIfam" id="NF041079">
    <property type="entry name" value="CBASS_lipase"/>
    <property type="match status" value="1"/>
</dbReference>
<dbReference type="AlphaFoldDB" id="A0A0A0BI85"/>
<evidence type="ECO:0000313" key="5">
    <source>
        <dbReference type="Proteomes" id="UP000029999"/>
    </source>
</evidence>
<dbReference type="SUPFAM" id="SSF52151">
    <property type="entry name" value="FabD/lysophospholipase-like"/>
    <property type="match status" value="1"/>
</dbReference>
<reference evidence="4 5" key="1">
    <citation type="submission" date="2014-09" db="EMBL/GenBank/DDBJ databases">
        <authorList>
            <person name="Grob C."/>
            <person name="Taubert M."/>
            <person name="Howat A.M."/>
            <person name="Burns O.J."/>
            <person name="Dixon J.L."/>
            <person name="Chen Y."/>
            <person name="Murrell J.C."/>
        </authorList>
    </citation>
    <scope>NUCLEOTIDE SEQUENCE [LARGE SCALE GENOMIC DNA]</scope>
    <source>
        <strain evidence="4">L4</strain>
    </source>
</reference>
<dbReference type="EMBL" id="JRQD01000001">
    <property type="protein sequence ID" value="KGM07666.1"/>
    <property type="molecule type" value="Genomic_DNA"/>
</dbReference>
<dbReference type="GO" id="GO:0016787">
    <property type="term" value="F:hydrolase activity"/>
    <property type="evidence" value="ECO:0007669"/>
    <property type="project" value="UniProtKB-UniRule"/>
</dbReference>
<feature type="short sequence motif" description="DGA/G" evidence="2">
    <location>
        <begin position="193"/>
        <end position="195"/>
    </location>
</feature>
<evidence type="ECO:0000259" key="3">
    <source>
        <dbReference type="PROSITE" id="PS51635"/>
    </source>
</evidence>
<dbReference type="InterPro" id="IPR002641">
    <property type="entry name" value="PNPLA_dom"/>
</dbReference>
<dbReference type="Gene3D" id="3.40.1090.10">
    <property type="entry name" value="Cytosolic phospholipase A2 catalytic domain"/>
    <property type="match status" value="1"/>
</dbReference>
<keyword evidence="1 2" id="KW-0443">Lipid metabolism</keyword>
<accession>A0A0A0BI85</accession>